<keyword evidence="4" id="KW-1185">Reference proteome</keyword>
<evidence type="ECO:0000313" key="3">
    <source>
        <dbReference type="EMBL" id="SDE44998.1"/>
    </source>
</evidence>
<protein>
    <recommendedName>
        <fullName evidence="2">DUF1918 domain-containing protein</fullName>
    </recommendedName>
</protein>
<dbReference type="STRING" id="168276.SAMN05444580_11792"/>
<dbReference type="Proteomes" id="UP000199417">
    <property type="component" value="Unassembled WGS sequence"/>
</dbReference>
<sequence>MHSATTGRPEQVGEVTEVHGADGAPPYQVRFDDGHEALMFPGVDCSVEHAAN</sequence>
<dbReference type="Gene3D" id="2.30.30.440">
    <property type="entry name" value="Domain of unknown function DUF1918"/>
    <property type="match status" value="1"/>
</dbReference>
<evidence type="ECO:0000256" key="1">
    <source>
        <dbReference type="SAM" id="MobiDB-lite"/>
    </source>
</evidence>
<gene>
    <name evidence="3" type="ORF">SAMN05444580_11792</name>
</gene>
<dbReference type="AlphaFoldDB" id="A0A1G7D0A7"/>
<evidence type="ECO:0000313" key="4">
    <source>
        <dbReference type="Proteomes" id="UP000199417"/>
    </source>
</evidence>
<name>A0A1G7D0A7_9NOCA</name>
<organism evidence="3 4">
    <name type="scientific">Rhodococcus tukisamuensis</name>
    <dbReference type="NCBI Taxonomy" id="168276"/>
    <lineage>
        <taxon>Bacteria</taxon>
        <taxon>Bacillati</taxon>
        <taxon>Actinomycetota</taxon>
        <taxon>Actinomycetes</taxon>
        <taxon>Mycobacteriales</taxon>
        <taxon>Nocardiaceae</taxon>
        <taxon>Rhodococcus</taxon>
    </lineage>
</organism>
<dbReference type="InterPro" id="IPR015035">
    <property type="entry name" value="DUF1918"/>
</dbReference>
<dbReference type="EMBL" id="FNAB01000017">
    <property type="protein sequence ID" value="SDE44998.1"/>
    <property type="molecule type" value="Genomic_DNA"/>
</dbReference>
<accession>A0A1G7D0A7</accession>
<evidence type="ECO:0000259" key="2">
    <source>
        <dbReference type="Pfam" id="PF08940"/>
    </source>
</evidence>
<proteinExistence type="predicted"/>
<reference evidence="3 4" key="1">
    <citation type="submission" date="2016-10" db="EMBL/GenBank/DDBJ databases">
        <authorList>
            <person name="de Groot N.N."/>
        </authorList>
    </citation>
    <scope>NUCLEOTIDE SEQUENCE [LARGE SCALE GENOMIC DNA]</scope>
    <source>
        <strain evidence="3 4">JCM 11308</strain>
    </source>
</reference>
<feature type="region of interest" description="Disordered" evidence="1">
    <location>
        <begin position="1"/>
        <end position="26"/>
    </location>
</feature>
<dbReference type="SUPFAM" id="SSF50118">
    <property type="entry name" value="Cell growth inhibitor/plasmid maintenance toxic component"/>
    <property type="match status" value="1"/>
</dbReference>
<dbReference type="Pfam" id="PF08940">
    <property type="entry name" value="DUF1918"/>
    <property type="match status" value="1"/>
</dbReference>
<feature type="domain" description="DUF1918" evidence="2">
    <location>
        <begin position="1"/>
        <end position="47"/>
    </location>
</feature>